<dbReference type="AlphaFoldDB" id="A0A1H7LD29"/>
<dbReference type="SUPFAM" id="SSF55961">
    <property type="entry name" value="Bet v1-like"/>
    <property type="match status" value="1"/>
</dbReference>
<dbReference type="Gene3D" id="3.30.530.20">
    <property type="match status" value="1"/>
</dbReference>
<evidence type="ECO:0000313" key="1">
    <source>
        <dbReference type="EMBL" id="SEK96788.1"/>
    </source>
</evidence>
<gene>
    <name evidence="1" type="ORF">SAMN05414137_104460</name>
</gene>
<organism evidence="1 2">
    <name type="scientific">Streptacidiphilus jiangxiensis</name>
    <dbReference type="NCBI Taxonomy" id="235985"/>
    <lineage>
        <taxon>Bacteria</taxon>
        <taxon>Bacillati</taxon>
        <taxon>Actinomycetota</taxon>
        <taxon>Actinomycetes</taxon>
        <taxon>Kitasatosporales</taxon>
        <taxon>Streptomycetaceae</taxon>
        <taxon>Streptacidiphilus</taxon>
    </lineage>
</organism>
<protein>
    <submittedName>
        <fullName evidence="1">Polyketide cyclase / dehydrase and lipid transport</fullName>
    </submittedName>
</protein>
<accession>A0A1H7LD29</accession>
<sequence length="61" mass="6841">MGQVYAVTERVIEASPERVFDAVADYEKVRPTLLPSQYSEYQVREGGRGAGTVVHWKLQAT</sequence>
<dbReference type="Proteomes" id="UP000183015">
    <property type="component" value="Unassembled WGS sequence"/>
</dbReference>
<reference evidence="2" key="1">
    <citation type="submission" date="2016-10" db="EMBL/GenBank/DDBJ databases">
        <authorList>
            <person name="Varghese N."/>
        </authorList>
    </citation>
    <scope>NUCLEOTIDE SEQUENCE [LARGE SCALE GENOMIC DNA]</scope>
    <source>
        <strain evidence="2">DSM 45096 / BCRC 16803 / CGMCC 4.1857 / CIP 109030 / JCM 12277 / KCTC 19219 / NBRC 100920 / 33214</strain>
    </source>
</reference>
<proteinExistence type="predicted"/>
<dbReference type="RefSeq" id="WP_177240377.1">
    <property type="nucleotide sequence ID" value="NZ_FOAZ01000004.1"/>
</dbReference>
<evidence type="ECO:0000313" key="2">
    <source>
        <dbReference type="Proteomes" id="UP000183015"/>
    </source>
</evidence>
<dbReference type="EMBL" id="FOAZ01000004">
    <property type="protein sequence ID" value="SEK96788.1"/>
    <property type="molecule type" value="Genomic_DNA"/>
</dbReference>
<dbReference type="STRING" id="235985.SAMN05414137_104460"/>
<feature type="non-terminal residue" evidence="1">
    <location>
        <position position="61"/>
    </location>
</feature>
<dbReference type="InterPro" id="IPR023393">
    <property type="entry name" value="START-like_dom_sf"/>
</dbReference>
<dbReference type="InterPro" id="IPR019587">
    <property type="entry name" value="Polyketide_cyclase/dehydratase"/>
</dbReference>
<name>A0A1H7LD29_STRJI</name>
<keyword evidence="2" id="KW-1185">Reference proteome</keyword>
<dbReference type="Pfam" id="PF10604">
    <property type="entry name" value="Polyketide_cyc2"/>
    <property type="match status" value="1"/>
</dbReference>